<keyword evidence="6 8" id="KW-0472">Membrane</keyword>
<evidence type="ECO:0000313" key="14">
    <source>
        <dbReference type="Proteomes" id="UP000256373"/>
    </source>
</evidence>
<dbReference type="Proteomes" id="UP000256373">
    <property type="component" value="Unassembled WGS sequence"/>
</dbReference>
<feature type="domain" description="TonB-dependent receptor plug" evidence="12">
    <location>
        <begin position="119"/>
        <end position="223"/>
    </location>
</feature>
<dbReference type="AlphaFoldDB" id="A0A3D8Y606"/>
<dbReference type="RefSeq" id="WP_115833006.1">
    <property type="nucleotide sequence ID" value="NZ_QNUL01000022.1"/>
</dbReference>
<dbReference type="InterPro" id="IPR039426">
    <property type="entry name" value="TonB-dep_rcpt-like"/>
</dbReference>
<feature type="chain" id="PRO_5017652717" evidence="10">
    <location>
        <begin position="22"/>
        <end position="1071"/>
    </location>
</feature>
<keyword evidence="14" id="KW-1185">Reference proteome</keyword>
<dbReference type="SUPFAM" id="SSF56935">
    <property type="entry name" value="Porins"/>
    <property type="match status" value="1"/>
</dbReference>
<protein>
    <submittedName>
        <fullName evidence="13">SusC/RagA family TonB-linked outer membrane protein</fullName>
    </submittedName>
</protein>
<dbReference type="Pfam" id="PF07715">
    <property type="entry name" value="Plug"/>
    <property type="match status" value="1"/>
</dbReference>
<keyword evidence="7 8" id="KW-0998">Cell outer membrane</keyword>
<dbReference type="SUPFAM" id="SSF49464">
    <property type="entry name" value="Carboxypeptidase regulatory domain-like"/>
    <property type="match status" value="1"/>
</dbReference>
<feature type="domain" description="TonB-dependent receptor-like beta-barrel" evidence="11">
    <location>
        <begin position="465"/>
        <end position="1036"/>
    </location>
</feature>
<evidence type="ECO:0000256" key="9">
    <source>
        <dbReference type="RuleBase" id="RU003357"/>
    </source>
</evidence>
<evidence type="ECO:0000259" key="11">
    <source>
        <dbReference type="Pfam" id="PF00593"/>
    </source>
</evidence>
<dbReference type="Gene3D" id="2.170.130.10">
    <property type="entry name" value="TonB-dependent receptor, plug domain"/>
    <property type="match status" value="1"/>
</dbReference>
<evidence type="ECO:0000256" key="5">
    <source>
        <dbReference type="ARBA" id="ARBA00023077"/>
    </source>
</evidence>
<feature type="signal peptide" evidence="10">
    <location>
        <begin position="1"/>
        <end position="21"/>
    </location>
</feature>
<evidence type="ECO:0000256" key="10">
    <source>
        <dbReference type="SAM" id="SignalP"/>
    </source>
</evidence>
<evidence type="ECO:0000256" key="8">
    <source>
        <dbReference type="PROSITE-ProRule" id="PRU01360"/>
    </source>
</evidence>
<accession>A0A3D8Y606</accession>
<dbReference type="InterPro" id="IPR012910">
    <property type="entry name" value="Plug_dom"/>
</dbReference>
<dbReference type="InterPro" id="IPR037066">
    <property type="entry name" value="Plug_dom_sf"/>
</dbReference>
<dbReference type="InterPro" id="IPR023996">
    <property type="entry name" value="TonB-dep_OMP_SusC/RagA"/>
</dbReference>
<name>A0A3D8Y606_9BACT</name>
<dbReference type="GO" id="GO:0009279">
    <property type="term" value="C:cell outer membrane"/>
    <property type="evidence" value="ECO:0007669"/>
    <property type="project" value="UniProtKB-SubCell"/>
</dbReference>
<organism evidence="13 14">
    <name type="scientific">Dyadobacter luteus</name>
    <dbReference type="NCBI Taxonomy" id="2259619"/>
    <lineage>
        <taxon>Bacteria</taxon>
        <taxon>Pseudomonadati</taxon>
        <taxon>Bacteroidota</taxon>
        <taxon>Cytophagia</taxon>
        <taxon>Cytophagales</taxon>
        <taxon>Spirosomataceae</taxon>
        <taxon>Dyadobacter</taxon>
    </lineage>
</organism>
<evidence type="ECO:0000259" key="12">
    <source>
        <dbReference type="Pfam" id="PF07715"/>
    </source>
</evidence>
<evidence type="ECO:0000256" key="4">
    <source>
        <dbReference type="ARBA" id="ARBA00022692"/>
    </source>
</evidence>
<comment type="caution">
    <text evidence="13">The sequence shown here is derived from an EMBL/GenBank/DDBJ whole genome shotgun (WGS) entry which is preliminary data.</text>
</comment>
<evidence type="ECO:0000256" key="1">
    <source>
        <dbReference type="ARBA" id="ARBA00004571"/>
    </source>
</evidence>
<dbReference type="PROSITE" id="PS52016">
    <property type="entry name" value="TONB_DEPENDENT_REC_3"/>
    <property type="match status" value="1"/>
</dbReference>
<sequence>MKKVFIIFLLWMSAVFSTATAQYVVVGKVVTSPDSAALPGAVVVVKGDVTSGATSDENGIFKLSIPDSSADLLISYIGYKPRQVHVSFPIPSALIISLEADANQLGEVVISTGYQNIPKERATGSFSTVDNTLLSRRVSTDLISRLYDVVPGLISNQGRSNARGLLIRGQSTISSSTQPLIVIDNFPYEGDLSTINPNDVESVTILKDAAAASIWGSRAGNGVIVITTKKGASGTPTQISFNANVTTSQRPDLFYQPRISSSDFIDNEIRFFDLSRYKALENNINQYPFTPVVELMIAGRDGKISPQQAQQQIDALRDIDVRNDYSQYLYQPAAAQQYALSLRGGNDKQKFFLSAGYDRSQAAEVGNSDQRFTINVNNTYTLSKRLDISAGIYYTGTVSKRNAQQIPNYTNPLTGLTGGVMYPYAALADAAGSPLPLINEYRLSYLDAAVQKGFLDWSYRPLQELANADNTSRLTDYRLQTSINYKITEGLKFTGLYQYSRGINMGRNHYSADTYLSRSLINTFTAIDAGGILTRPIPTGGILDKTESSYSAQNLRTQLDYSRTIGAGELTALGGFELRELTRVGSTFRSYGYDDQYASAKAVDYATTFLYSVNPAISSRIPNVDTQYEHADRYLSYYLNAAYTFRKRYTLSASARTDRSNLFGVNANQRGVPLYSVGAAWQLSQESFYHAGWLPYLKLRGTFGYSGNSNKNVSAYTTASFGTRGDINTGAAFATIQNPPNPELRWERVKTINIGIDFETSRRTLSGSVEYFTKTGLDLIGSMPYPGSSGVKTFTGNYAATAGHGIDLTVNSRIFDRGFKWYSDFLLSQVTDKVTRYDVSSTSIFYLRNGDGVGTFPLEGKPLYAVYSLDWAGLDPSTGDPQGYLNGEVSKDYAALLAITPDELNYHGPARPSVFGALRNTFSWKSLSLSVNISYRLGYFYKDQSVSYSQVNTSVPTHGDYSRRWQKPGDELNTTVPSMPAVANSNRDSFYMYSDVLVRKGDHIRLQDVNLSYTINKSNWKKTPFQSAQIYVYASNLGIVWKAAKGSIDPDHAWSMFPPVRTVSAGIKFDI</sequence>
<dbReference type="InterPro" id="IPR008969">
    <property type="entry name" value="CarboxyPept-like_regulatory"/>
</dbReference>
<keyword evidence="3 8" id="KW-1134">Transmembrane beta strand</keyword>
<dbReference type="InterPro" id="IPR036942">
    <property type="entry name" value="Beta-barrel_TonB_sf"/>
</dbReference>
<dbReference type="NCBIfam" id="TIGR04056">
    <property type="entry name" value="OMP_RagA_SusC"/>
    <property type="match status" value="1"/>
</dbReference>
<keyword evidence="4 8" id="KW-0812">Transmembrane</keyword>
<dbReference type="Gene3D" id="2.60.40.1120">
    <property type="entry name" value="Carboxypeptidase-like, regulatory domain"/>
    <property type="match status" value="1"/>
</dbReference>
<evidence type="ECO:0000256" key="3">
    <source>
        <dbReference type="ARBA" id="ARBA00022452"/>
    </source>
</evidence>
<comment type="subcellular location">
    <subcellularLocation>
        <location evidence="1 8">Cell outer membrane</location>
        <topology evidence="1 8">Multi-pass membrane protein</topology>
    </subcellularLocation>
</comment>
<dbReference type="InterPro" id="IPR023997">
    <property type="entry name" value="TonB-dep_OMP_SusC/RagA_CS"/>
</dbReference>
<keyword evidence="10" id="KW-0732">Signal</keyword>
<evidence type="ECO:0000256" key="6">
    <source>
        <dbReference type="ARBA" id="ARBA00023136"/>
    </source>
</evidence>
<dbReference type="Gene3D" id="2.40.170.20">
    <property type="entry name" value="TonB-dependent receptor, beta-barrel domain"/>
    <property type="match status" value="1"/>
</dbReference>
<dbReference type="OrthoDB" id="9768177at2"/>
<dbReference type="EMBL" id="QNUL01000022">
    <property type="protein sequence ID" value="REA58190.1"/>
    <property type="molecule type" value="Genomic_DNA"/>
</dbReference>
<gene>
    <name evidence="13" type="ORF">DSL64_21520</name>
</gene>
<evidence type="ECO:0000256" key="7">
    <source>
        <dbReference type="ARBA" id="ARBA00023237"/>
    </source>
</evidence>
<evidence type="ECO:0000313" key="13">
    <source>
        <dbReference type="EMBL" id="REA58190.1"/>
    </source>
</evidence>
<reference evidence="13 14" key="1">
    <citation type="submission" date="2018-07" db="EMBL/GenBank/DDBJ databases">
        <title>Dyadobacter roseus sp. nov., isolated from rose rhizosphere soil.</title>
        <authorList>
            <person name="Chen L."/>
        </authorList>
    </citation>
    <scope>NUCLEOTIDE SEQUENCE [LARGE SCALE GENOMIC DNA]</scope>
    <source>
        <strain evidence="13 14">RS19</strain>
    </source>
</reference>
<dbReference type="InterPro" id="IPR000531">
    <property type="entry name" value="Beta-barrel_TonB"/>
</dbReference>
<evidence type="ECO:0000256" key="2">
    <source>
        <dbReference type="ARBA" id="ARBA00022448"/>
    </source>
</evidence>
<keyword evidence="2 8" id="KW-0813">Transport</keyword>
<proteinExistence type="inferred from homology"/>
<dbReference type="NCBIfam" id="TIGR04057">
    <property type="entry name" value="SusC_RagA_signa"/>
    <property type="match status" value="1"/>
</dbReference>
<comment type="similarity">
    <text evidence="8 9">Belongs to the TonB-dependent receptor family.</text>
</comment>
<dbReference type="Pfam" id="PF13715">
    <property type="entry name" value="CarbopepD_reg_2"/>
    <property type="match status" value="1"/>
</dbReference>
<keyword evidence="5 9" id="KW-0798">TonB box</keyword>
<dbReference type="Pfam" id="PF00593">
    <property type="entry name" value="TonB_dep_Rec_b-barrel"/>
    <property type="match status" value="1"/>
</dbReference>